<dbReference type="Pfam" id="PF04572">
    <property type="entry name" value="Gb3_synth"/>
    <property type="match status" value="1"/>
</dbReference>
<sequence>MNGCHARISIPRVQLGLPELMLGVIPEFGGTQLLPRLIGLSKAVEMMLKAKVSDELVLSSTSKGLVHAFFAQHLTSKAGMKLVCSVLLLPYPFKTARDLGPVLYLNRYFAAPADETSTAQQYALLLKILDGSYTFHFWNGITSALVPEPVSLVAKLLNHHCIHCLDVL</sequence>
<organism evidence="2 3">
    <name type="scientific">Coptis chinensis</name>
    <dbReference type="NCBI Taxonomy" id="261450"/>
    <lineage>
        <taxon>Eukaryota</taxon>
        <taxon>Viridiplantae</taxon>
        <taxon>Streptophyta</taxon>
        <taxon>Embryophyta</taxon>
        <taxon>Tracheophyta</taxon>
        <taxon>Spermatophyta</taxon>
        <taxon>Magnoliopsida</taxon>
        <taxon>Ranunculales</taxon>
        <taxon>Ranunculaceae</taxon>
        <taxon>Coptidoideae</taxon>
        <taxon>Coptis</taxon>
    </lineage>
</organism>
<evidence type="ECO:0000313" key="2">
    <source>
        <dbReference type="EMBL" id="KAF9602122.1"/>
    </source>
</evidence>
<dbReference type="InterPro" id="IPR007652">
    <property type="entry name" value="A1-4-GlycosylTfrase_dom"/>
</dbReference>
<feature type="domain" description="Alpha 1,4-glycosyltransferase" evidence="1">
    <location>
        <begin position="107"/>
        <end position="167"/>
    </location>
</feature>
<dbReference type="OrthoDB" id="1635740at2759"/>
<evidence type="ECO:0000313" key="3">
    <source>
        <dbReference type="Proteomes" id="UP000631114"/>
    </source>
</evidence>
<dbReference type="Proteomes" id="UP000631114">
    <property type="component" value="Unassembled WGS sequence"/>
</dbReference>
<accession>A0A835LRF6</accession>
<dbReference type="PANTHER" id="PTHR47213">
    <property type="entry name" value="OS07G0567300 PROTEIN"/>
    <property type="match status" value="1"/>
</dbReference>
<dbReference type="EMBL" id="JADFTS010000006">
    <property type="protein sequence ID" value="KAF9602122.1"/>
    <property type="molecule type" value="Genomic_DNA"/>
</dbReference>
<protein>
    <recommendedName>
        <fullName evidence="1">Alpha 1,4-glycosyltransferase domain-containing protein</fullName>
    </recommendedName>
</protein>
<proteinExistence type="predicted"/>
<dbReference type="AlphaFoldDB" id="A0A835LRF6"/>
<dbReference type="Gene3D" id="3.90.226.10">
    <property type="entry name" value="2-enoyl-CoA Hydratase, Chain A, domain 1"/>
    <property type="match status" value="1"/>
</dbReference>
<dbReference type="SUPFAM" id="SSF52096">
    <property type="entry name" value="ClpP/crotonase"/>
    <property type="match status" value="1"/>
</dbReference>
<gene>
    <name evidence="2" type="ORF">IFM89_025167</name>
</gene>
<dbReference type="InterPro" id="IPR044789">
    <property type="entry name" value="Put_A1-4-GlycosylTfrase_plant"/>
</dbReference>
<dbReference type="PANTHER" id="PTHR47213:SF1">
    <property type="entry name" value="OS07G0567300 PROTEIN"/>
    <property type="match status" value="1"/>
</dbReference>
<name>A0A835LRF6_9MAGN</name>
<comment type="caution">
    <text evidence="2">The sequence shown here is derived from an EMBL/GenBank/DDBJ whole genome shotgun (WGS) entry which is preliminary data.</text>
</comment>
<reference evidence="2 3" key="1">
    <citation type="submission" date="2020-10" db="EMBL/GenBank/DDBJ databases">
        <title>The Coptis chinensis genome and diversification of protoberbering-type alkaloids.</title>
        <authorList>
            <person name="Wang B."/>
            <person name="Shu S."/>
            <person name="Song C."/>
            <person name="Liu Y."/>
        </authorList>
    </citation>
    <scope>NUCLEOTIDE SEQUENCE [LARGE SCALE GENOMIC DNA]</scope>
    <source>
        <strain evidence="2">HL-2020</strain>
        <tissue evidence="2">Leaf</tissue>
    </source>
</reference>
<keyword evidence="3" id="KW-1185">Reference proteome</keyword>
<dbReference type="InterPro" id="IPR029045">
    <property type="entry name" value="ClpP/crotonase-like_dom_sf"/>
</dbReference>
<evidence type="ECO:0000259" key="1">
    <source>
        <dbReference type="Pfam" id="PF04572"/>
    </source>
</evidence>